<dbReference type="Gene3D" id="1.10.3210.10">
    <property type="entry name" value="Hypothetical protein af1432"/>
    <property type="match status" value="1"/>
</dbReference>
<dbReference type="GO" id="GO:0016787">
    <property type="term" value="F:hydrolase activity"/>
    <property type="evidence" value="ECO:0007669"/>
    <property type="project" value="UniProtKB-KW"/>
</dbReference>
<dbReference type="AlphaFoldDB" id="A0A498GYR6"/>
<accession>A0A498GYR6</accession>
<dbReference type="Proteomes" id="UP000290932">
    <property type="component" value="Unassembled WGS sequence"/>
</dbReference>
<dbReference type="PANTHER" id="PTHR38659">
    <property type="entry name" value="METAL-DEPENDENT PHOSPHOHYDROLASE"/>
    <property type="match status" value="1"/>
</dbReference>
<feature type="domain" description="HD/PDEase" evidence="1">
    <location>
        <begin position="15"/>
        <end position="123"/>
    </location>
</feature>
<dbReference type="EMBL" id="LHQS01000003">
    <property type="protein sequence ID" value="RXE55563.1"/>
    <property type="molecule type" value="Genomic_DNA"/>
</dbReference>
<name>A0A498GYR6_9EURY</name>
<proteinExistence type="predicted"/>
<dbReference type="SMART" id="SM00471">
    <property type="entry name" value="HDc"/>
    <property type="match status" value="1"/>
</dbReference>
<dbReference type="CDD" id="cd00077">
    <property type="entry name" value="HDc"/>
    <property type="match status" value="1"/>
</dbReference>
<dbReference type="InterPro" id="IPR006675">
    <property type="entry name" value="HDIG_dom"/>
</dbReference>
<comment type="caution">
    <text evidence="2">The sequence shown here is derived from an EMBL/GenBank/DDBJ whole genome shotgun (WGS) entry which is preliminary data.</text>
</comment>
<sequence>MDSAEAERLLHQHVTTGSLLVHSYATAAVMAKIAEHLGEDAETFRVIGLLHDIDYERTGGDMTRHGLEGYHILIEAGLPEEQARVIMRHNHMLFGDYTEPVEIALQAADSVSGLVLACARVKGGKIDEVSPKTVRKKFKEKSFAAGCERERIAAIEPLMDTDTLYRLAIEGLAEVKDRVGLV</sequence>
<dbReference type="InterPro" id="IPR006674">
    <property type="entry name" value="HD_domain"/>
</dbReference>
<keyword evidence="2" id="KW-0378">Hydrolase</keyword>
<keyword evidence="3" id="KW-1185">Reference proteome</keyword>
<evidence type="ECO:0000259" key="1">
    <source>
        <dbReference type="SMART" id="SM00471"/>
    </source>
</evidence>
<dbReference type="Pfam" id="PF01966">
    <property type="entry name" value="HD"/>
    <property type="match status" value="1"/>
</dbReference>
<evidence type="ECO:0000313" key="3">
    <source>
        <dbReference type="Proteomes" id="UP000290932"/>
    </source>
</evidence>
<dbReference type="InterPro" id="IPR003607">
    <property type="entry name" value="HD/PDEase_dom"/>
</dbReference>
<dbReference type="SUPFAM" id="SSF109604">
    <property type="entry name" value="HD-domain/PDEase-like"/>
    <property type="match status" value="1"/>
</dbReference>
<reference evidence="2 3" key="1">
    <citation type="journal article" date="2015" name="Int. J. Syst. Evol. Microbiol.">
        <title>Methanoculleus taiwanensis sp. nov., a methanogen isolated from deep marine sediment at the deformation front area near Taiwan.</title>
        <authorList>
            <person name="Weng C.Y."/>
            <person name="Chen S.C."/>
            <person name="Lai M.C."/>
            <person name="Wu S.Y."/>
            <person name="Lin S."/>
            <person name="Yang T.F."/>
            <person name="Chen P.C."/>
        </authorList>
    </citation>
    <scope>NUCLEOTIDE SEQUENCE [LARGE SCALE GENOMIC DNA]</scope>
    <source>
        <strain evidence="2 3">CYW4</strain>
    </source>
</reference>
<evidence type="ECO:0000313" key="2">
    <source>
        <dbReference type="EMBL" id="RXE55563.1"/>
    </source>
</evidence>
<dbReference type="RefSeq" id="WP_128694603.1">
    <property type="nucleotide sequence ID" value="NZ_LHQS01000003.1"/>
</dbReference>
<dbReference type="NCBIfam" id="TIGR00277">
    <property type="entry name" value="HDIG"/>
    <property type="match status" value="1"/>
</dbReference>
<gene>
    <name evidence="2" type="ORF">ABH15_11805</name>
</gene>
<protein>
    <submittedName>
        <fullName evidence="2">Phosphohydrolase</fullName>
    </submittedName>
</protein>
<dbReference type="OrthoDB" id="116154at2157"/>
<dbReference type="PANTHER" id="PTHR38659:SF2">
    <property type="entry name" value="HDIG DOMAIN PROTEIN"/>
    <property type="match status" value="1"/>
</dbReference>
<organism evidence="2 3">
    <name type="scientific">Methanoculleus taiwanensis</name>
    <dbReference type="NCBI Taxonomy" id="1550565"/>
    <lineage>
        <taxon>Archaea</taxon>
        <taxon>Methanobacteriati</taxon>
        <taxon>Methanobacteriota</taxon>
        <taxon>Stenosarchaea group</taxon>
        <taxon>Methanomicrobia</taxon>
        <taxon>Methanomicrobiales</taxon>
        <taxon>Methanomicrobiaceae</taxon>
        <taxon>Methanoculleus</taxon>
    </lineage>
</organism>